<keyword evidence="10" id="KW-0443">Lipid metabolism</keyword>
<feature type="domain" description="Biotin carboxylation" evidence="15">
    <location>
        <begin position="1"/>
        <end position="444"/>
    </location>
</feature>
<evidence type="ECO:0000256" key="7">
    <source>
        <dbReference type="ARBA" id="ARBA00022741"/>
    </source>
</evidence>
<dbReference type="GO" id="GO:0004075">
    <property type="term" value="F:biotin carboxylase activity"/>
    <property type="evidence" value="ECO:0007669"/>
    <property type="project" value="UniProtKB-EC"/>
</dbReference>
<dbReference type="Pfam" id="PF02785">
    <property type="entry name" value="Biotin_carb_C"/>
    <property type="match status" value="1"/>
</dbReference>
<dbReference type="SUPFAM" id="SSF51246">
    <property type="entry name" value="Rudiment single hybrid motif"/>
    <property type="match status" value="1"/>
</dbReference>
<dbReference type="FunFam" id="3.30.470.20:FF:000028">
    <property type="entry name" value="Methylcrotonoyl-CoA carboxylase subunit alpha, mitochondrial"/>
    <property type="match status" value="1"/>
</dbReference>
<evidence type="ECO:0000256" key="5">
    <source>
        <dbReference type="ARBA" id="ARBA00022516"/>
    </source>
</evidence>
<evidence type="ECO:0000259" key="15">
    <source>
        <dbReference type="PROSITE" id="PS50979"/>
    </source>
</evidence>
<dbReference type="PROSITE" id="PS00867">
    <property type="entry name" value="CPSASE_2"/>
    <property type="match status" value="1"/>
</dbReference>
<name>I8UDL4_9BACL</name>
<dbReference type="InterPro" id="IPR005481">
    <property type="entry name" value="BC-like_N"/>
</dbReference>
<dbReference type="Pfam" id="PF02786">
    <property type="entry name" value="CPSase_L_D2"/>
    <property type="match status" value="1"/>
</dbReference>
<proteinExistence type="predicted"/>
<dbReference type="NCBIfam" id="NF006367">
    <property type="entry name" value="PRK08591.1"/>
    <property type="match status" value="1"/>
</dbReference>
<evidence type="ECO:0000256" key="12">
    <source>
        <dbReference type="ARBA" id="ARBA00048600"/>
    </source>
</evidence>
<gene>
    <name evidence="16" type="ORF">A374_11800</name>
</gene>
<dbReference type="eggNOG" id="COG0439">
    <property type="taxonomic scope" value="Bacteria"/>
</dbReference>
<evidence type="ECO:0000313" key="16">
    <source>
        <dbReference type="EMBL" id="EIT84980.1"/>
    </source>
</evidence>
<evidence type="ECO:0000256" key="4">
    <source>
        <dbReference type="ARBA" id="ARBA00013263"/>
    </source>
</evidence>
<sequence length="448" mass="49720">MKKILIANRGEIASRIIKTCKEMGIQTIAVYSEADKNLPYVREADKAYHIGEPPVAKSYLNQERLLEIAQEEAVDAVHPGYGFLSENSEFVKKVEALGITFIGPSWDVVEKMGDKVEARKTMDQAGVPIVPGTIDPIADVDEAATIASNIGYPVMLKASAGGGGIGMVRCDDEATLRKQFASSQQRAKMYFGNDTMFIEKYISPARHIEIQVFGDRHGNVIHLFERDCSVQRRHQKVIEESPSPYLSAELRQKMGEAAVTAAKSVLYSNAGTVEFIVSETGEFYFLEMNTRLQVEHPVTEMTTGLDLVAWQIEVARGKALPLMQEEVMQKGHSMEFRLYAEDPVKFLPSPGKMEKLVFPTGEGIRVDSGYEEGNTVSPFYDPMIAKIIVSDSNRERCLQRATAFFASFEAEGIKTNAPLFATVLQDQDFIEGNYHTGFLSKGSTVTKQ</sequence>
<dbReference type="GO" id="GO:0006633">
    <property type="term" value="P:fatty acid biosynthetic process"/>
    <property type="evidence" value="ECO:0007669"/>
    <property type="project" value="UniProtKB-KW"/>
</dbReference>
<dbReference type="SUPFAM" id="SSF56059">
    <property type="entry name" value="Glutathione synthetase ATP-binding domain-like"/>
    <property type="match status" value="1"/>
</dbReference>
<evidence type="ECO:0000256" key="9">
    <source>
        <dbReference type="ARBA" id="ARBA00022840"/>
    </source>
</evidence>
<dbReference type="SUPFAM" id="SSF52440">
    <property type="entry name" value="PreATP-grasp domain"/>
    <property type="match status" value="1"/>
</dbReference>
<comment type="pathway">
    <text evidence="2">Lipid metabolism; malonyl-CoA biosynthesis; malonyl-CoA from acetyl-CoA: step 1/1.</text>
</comment>
<dbReference type="InterPro" id="IPR050856">
    <property type="entry name" value="Biotin_carboxylase_complex"/>
</dbReference>
<evidence type="ECO:0000313" key="17">
    <source>
        <dbReference type="Proteomes" id="UP000004080"/>
    </source>
</evidence>
<evidence type="ECO:0000256" key="3">
    <source>
        <dbReference type="ARBA" id="ARBA00011750"/>
    </source>
</evidence>
<organism evidence="16 17">
    <name type="scientific">Fictibacillus macauensis ZFHKF-1</name>
    <dbReference type="NCBI Taxonomy" id="1196324"/>
    <lineage>
        <taxon>Bacteria</taxon>
        <taxon>Bacillati</taxon>
        <taxon>Bacillota</taxon>
        <taxon>Bacilli</taxon>
        <taxon>Bacillales</taxon>
        <taxon>Fictibacillaceae</taxon>
        <taxon>Fictibacillus</taxon>
    </lineage>
</organism>
<dbReference type="OrthoDB" id="9807469at2"/>
<keyword evidence="11" id="KW-0092">Biotin</keyword>
<comment type="function">
    <text evidence="1">This protein is a component of the acetyl coenzyme A carboxylase complex; first, biotin carboxylase catalyzes the carboxylation of the carrier protein and then the transcarboxylase transfers the carboxyl group to form malonyl-CoA.</text>
</comment>
<dbReference type="GO" id="GO:0046872">
    <property type="term" value="F:metal ion binding"/>
    <property type="evidence" value="ECO:0007669"/>
    <property type="project" value="InterPro"/>
</dbReference>
<evidence type="ECO:0000256" key="10">
    <source>
        <dbReference type="ARBA" id="ARBA00023160"/>
    </source>
</evidence>
<keyword evidence="17" id="KW-1185">Reference proteome</keyword>
<dbReference type="InterPro" id="IPR005482">
    <property type="entry name" value="Biotin_COase_C"/>
</dbReference>
<dbReference type="PANTHER" id="PTHR18866:SF33">
    <property type="entry name" value="METHYLCROTONOYL-COA CARBOXYLASE SUBUNIT ALPHA, MITOCHONDRIAL-RELATED"/>
    <property type="match status" value="1"/>
</dbReference>
<dbReference type="PROSITE" id="PS00866">
    <property type="entry name" value="CPSASE_1"/>
    <property type="match status" value="1"/>
</dbReference>
<dbReference type="SMART" id="SM00878">
    <property type="entry name" value="Biotin_carb_C"/>
    <property type="match status" value="1"/>
</dbReference>
<dbReference type="InterPro" id="IPR011764">
    <property type="entry name" value="Biotin_carboxylation_dom"/>
</dbReference>
<dbReference type="GO" id="GO:0005524">
    <property type="term" value="F:ATP binding"/>
    <property type="evidence" value="ECO:0007669"/>
    <property type="project" value="UniProtKB-UniRule"/>
</dbReference>
<evidence type="ECO:0000256" key="8">
    <source>
        <dbReference type="ARBA" id="ARBA00022832"/>
    </source>
</evidence>
<evidence type="ECO:0000256" key="1">
    <source>
        <dbReference type="ARBA" id="ARBA00003761"/>
    </source>
</evidence>
<comment type="catalytic activity">
    <reaction evidence="12">
        <text>N(6)-biotinyl-L-lysyl-[protein] + hydrogencarbonate + ATP = N(6)-carboxybiotinyl-L-lysyl-[protein] + ADP + phosphate + H(+)</text>
        <dbReference type="Rhea" id="RHEA:13501"/>
        <dbReference type="Rhea" id="RHEA-COMP:10505"/>
        <dbReference type="Rhea" id="RHEA-COMP:10506"/>
        <dbReference type="ChEBI" id="CHEBI:15378"/>
        <dbReference type="ChEBI" id="CHEBI:17544"/>
        <dbReference type="ChEBI" id="CHEBI:30616"/>
        <dbReference type="ChEBI" id="CHEBI:43474"/>
        <dbReference type="ChEBI" id="CHEBI:83144"/>
        <dbReference type="ChEBI" id="CHEBI:83145"/>
        <dbReference type="ChEBI" id="CHEBI:456216"/>
        <dbReference type="EC" id="6.3.4.14"/>
    </reaction>
</comment>
<evidence type="ECO:0000256" key="13">
    <source>
        <dbReference type="PROSITE-ProRule" id="PRU00409"/>
    </source>
</evidence>
<keyword evidence="5" id="KW-0444">Lipid biosynthesis</keyword>
<reference evidence="16 17" key="1">
    <citation type="journal article" date="2012" name="J. Bacteriol.">
        <title>Genome of Bacillus macauensis ZFHKF-1, a Long-Chain-Forming Bacterium.</title>
        <authorList>
            <person name="Cai L."/>
            <person name="Zhang T."/>
        </authorList>
    </citation>
    <scope>NUCLEOTIDE SEQUENCE [LARGE SCALE GENOMIC DNA]</scope>
    <source>
        <strain evidence="16 17">ZFHKF-1</strain>
    </source>
</reference>
<dbReference type="PANTHER" id="PTHR18866">
    <property type="entry name" value="CARBOXYLASE:PYRUVATE/ACETYL-COA/PROPIONYL-COA CARBOXYLASE"/>
    <property type="match status" value="1"/>
</dbReference>
<keyword evidence="8" id="KW-0276">Fatty acid metabolism</keyword>
<dbReference type="PROSITE" id="PS50979">
    <property type="entry name" value="BC"/>
    <property type="match status" value="1"/>
</dbReference>
<feature type="domain" description="ATP-grasp" evidence="14">
    <location>
        <begin position="119"/>
        <end position="316"/>
    </location>
</feature>
<evidence type="ECO:0000259" key="14">
    <source>
        <dbReference type="PROSITE" id="PS50975"/>
    </source>
</evidence>
<comment type="subunit">
    <text evidence="3">Acetyl-CoA carboxylase is a heterohexamer of biotin carboxyl carrier protein, biotin carboxylase and the two subunits of carboxyl transferase in a 2:2 complex.</text>
</comment>
<dbReference type="FunFam" id="3.30.1490.20:FF:000003">
    <property type="entry name" value="acetyl-CoA carboxylase isoform X1"/>
    <property type="match status" value="1"/>
</dbReference>
<protein>
    <recommendedName>
        <fullName evidence="4">biotin carboxylase</fullName>
        <ecNumber evidence="4">6.3.4.14</ecNumber>
    </recommendedName>
</protein>
<evidence type="ECO:0000256" key="6">
    <source>
        <dbReference type="ARBA" id="ARBA00022598"/>
    </source>
</evidence>
<dbReference type="InterPro" id="IPR011761">
    <property type="entry name" value="ATP-grasp"/>
</dbReference>
<dbReference type="Gene3D" id="3.30.470.20">
    <property type="entry name" value="ATP-grasp fold, B domain"/>
    <property type="match status" value="1"/>
</dbReference>
<keyword evidence="10" id="KW-0275">Fatty acid biosynthesis</keyword>
<dbReference type="Proteomes" id="UP000004080">
    <property type="component" value="Unassembled WGS sequence"/>
</dbReference>
<dbReference type="InterPro" id="IPR011054">
    <property type="entry name" value="Rudment_hybrid_motif"/>
</dbReference>
<dbReference type="Pfam" id="PF00289">
    <property type="entry name" value="Biotin_carb_N"/>
    <property type="match status" value="1"/>
</dbReference>
<dbReference type="InterPro" id="IPR005479">
    <property type="entry name" value="CPAse_ATP-bd"/>
</dbReference>
<keyword evidence="9 13" id="KW-0067">ATP-binding</keyword>
<dbReference type="PATRIC" id="fig|1196324.3.peg.2415"/>
<dbReference type="EC" id="6.3.4.14" evidence="4"/>
<dbReference type="InterPro" id="IPR016185">
    <property type="entry name" value="PreATP-grasp_dom_sf"/>
</dbReference>
<accession>I8UDL4</accession>
<keyword evidence="7 13" id="KW-0547">Nucleotide-binding</keyword>
<comment type="caution">
    <text evidence="16">The sequence shown here is derived from an EMBL/GenBank/DDBJ whole genome shotgun (WGS) entry which is preliminary data.</text>
</comment>
<keyword evidence="6" id="KW-0436">Ligase</keyword>
<dbReference type="EMBL" id="AKKV01000027">
    <property type="protein sequence ID" value="EIT84980.1"/>
    <property type="molecule type" value="Genomic_DNA"/>
</dbReference>
<dbReference type="STRING" id="1196324.A374_11800"/>
<dbReference type="FunFam" id="3.40.50.20:FF:000010">
    <property type="entry name" value="Propionyl-CoA carboxylase subunit alpha"/>
    <property type="match status" value="1"/>
</dbReference>
<dbReference type="PROSITE" id="PS50975">
    <property type="entry name" value="ATP_GRASP"/>
    <property type="match status" value="1"/>
</dbReference>
<dbReference type="RefSeq" id="WP_007202440.1">
    <property type="nucleotide sequence ID" value="NZ_AKKV01000027.1"/>
</dbReference>
<evidence type="ECO:0000256" key="2">
    <source>
        <dbReference type="ARBA" id="ARBA00004956"/>
    </source>
</evidence>
<dbReference type="AlphaFoldDB" id="I8UDL4"/>
<evidence type="ECO:0000256" key="11">
    <source>
        <dbReference type="ARBA" id="ARBA00023267"/>
    </source>
</evidence>